<proteinExistence type="predicted"/>
<dbReference type="GO" id="GO:0004824">
    <property type="term" value="F:lysine-tRNA ligase activity"/>
    <property type="evidence" value="ECO:0007669"/>
    <property type="project" value="InterPro"/>
</dbReference>
<dbReference type="EC" id="6.3.1.-" evidence="6"/>
<keyword evidence="7" id="KW-1185">Reference proteome</keyword>
<dbReference type="RefSeq" id="WP_145099891.1">
    <property type="nucleotide sequence ID" value="NZ_CP036274.1"/>
</dbReference>
<evidence type="ECO:0000256" key="2">
    <source>
        <dbReference type="ARBA" id="ARBA00022598"/>
    </source>
</evidence>
<dbReference type="EMBL" id="CP036274">
    <property type="protein sequence ID" value="QDU31924.1"/>
    <property type="molecule type" value="Genomic_DNA"/>
</dbReference>
<dbReference type="KEGG" id="aagg:ETAA8_70860"/>
<keyword evidence="4" id="KW-0067">ATP-binding</keyword>
<dbReference type="GO" id="GO:0006430">
    <property type="term" value="P:lysyl-tRNA aminoacylation"/>
    <property type="evidence" value="ECO:0007669"/>
    <property type="project" value="InterPro"/>
</dbReference>
<organism evidence="6 7">
    <name type="scientific">Anatilimnocola aggregata</name>
    <dbReference type="NCBI Taxonomy" id="2528021"/>
    <lineage>
        <taxon>Bacteria</taxon>
        <taxon>Pseudomonadati</taxon>
        <taxon>Planctomycetota</taxon>
        <taxon>Planctomycetia</taxon>
        <taxon>Pirellulales</taxon>
        <taxon>Pirellulaceae</taxon>
        <taxon>Anatilimnocola</taxon>
    </lineage>
</organism>
<gene>
    <name evidence="6" type="primary">epmA</name>
    <name evidence="6" type="ORF">ETAA8_70860</name>
</gene>
<dbReference type="Proteomes" id="UP000315017">
    <property type="component" value="Chromosome"/>
</dbReference>
<keyword evidence="6" id="KW-0251">Elongation factor</keyword>
<dbReference type="AlphaFoldDB" id="A0A517YNY1"/>
<dbReference type="InterPro" id="IPR004364">
    <property type="entry name" value="Aa-tRNA-synt_II"/>
</dbReference>
<dbReference type="PANTHER" id="PTHR42918">
    <property type="entry name" value="LYSYL-TRNA SYNTHETASE"/>
    <property type="match status" value="1"/>
</dbReference>
<comment type="subunit">
    <text evidence="1">Homodimer.</text>
</comment>
<dbReference type="Gene3D" id="3.30.930.10">
    <property type="entry name" value="Bira Bifunctional Protein, Domain 2"/>
    <property type="match status" value="1"/>
</dbReference>
<evidence type="ECO:0000256" key="1">
    <source>
        <dbReference type="ARBA" id="ARBA00011738"/>
    </source>
</evidence>
<dbReference type="NCBIfam" id="TIGR00462">
    <property type="entry name" value="genX"/>
    <property type="match status" value="1"/>
</dbReference>
<dbReference type="GO" id="GO:0000049">
    <property type="term" value="F:tRNA binding"/>
    <property type="evidence" value="ECO:0007669"/>
    <property type="project" value="TreeGrafter"/>
</dbReference>
<dbReference type="SUPFAM" id="SSF55681">
    <property type="entry name" value="Class II aaRS and biotin synthetases"/>
    <property type="match status" value="1"/>
</dbReference>
<dbReference type="OrthoDB" id="9802326at2"/>
<dbReference type="Pfam" id="PF00152">
    <property type="entry name" value="tRNA-synt_2"/>
    <property type="match status" value="1"/>
</dbReference>
<dbReference type="PANTHER" id="PTHR42918:SF6">
    <property type="entry name" value="ELONGATION FACTOR P--(R)-BETA-LYSINE LIGASE"/>
    <property type="match status" value="1"/>
</dbReference>
<dbReference type="InterPro" id="IPR004525">
    <property type="entry name" value="EpmA"/>
</dbReference>
<dbReference type="GO" id="GO:0005829">
    <property type="term" value="C:cytosol"/>
    <property type="evidence" value="ECO:0007669"/>
    <property type="project" value="TreeGrafter"/>
</dbReference>
<reference evidence="6 7" key="1">
    <citation type="submission" date="2019-02" db="EMBL/GenBank/DDBJ databases">
        <title>Deep-cultivation of Planctomycetes and their phenomic and genomic characterization uncovers novel biology.</title>
        <authorList>
            <person name="Wiegand S."/>
            <person name="Jogler M."/>
            <person name="Boedeker C."/>
            <person name="Pinto D."/>
            <person name="Vollmers J."/>
            <person name="Rivas-Marin E."/>
            <person name="Kohn T."/>
            <person name="Peeters S.H."/>
            <person name="Heuer A."/>
            <person name="Rast P."/>
            <person name="Oberbeckmann S."/>
            <person name="Bunk B."/>
            <person name="Jeske O."/>
            <person name="Meyerdierks A."/>
            <person name="Storesund J.E."/>
            <person name="Kallscheuer N."/>
            <person name="Luecker S."/>
            <person name="Lage O.M."/>
            <person name="Pohl T."/>
            <person name="Merkel B.J."/>
            <person name="Hornburger P."/>
            <person name="Mueller R.-W."/>
            <person name="Bruemmer F."/>
            <person name="Labrenz M."/>
            <person name="Spormann A.M."/>
            <person name="Op den Camp H."/>
            <person name="Overmann J."/>
            <person name="Amann R."/>
            <person name="Jetten M.S.M."/>
            <person name="Mascher T."/>
            <person name="Medema M.H."/>
            <person name="Devos D.P."/>
            <person name="Kaster A.-K."/>
            <person name="Ovreas L."/>
            <person name="Rohde M."/>
            <person name="Galperin M.Y."/>
            <person name="Jogler C."/>
        </authorList>
    </citation>
    <scope>NUCLEOTIDE SEQUENCE [LARGE SCALE GENOMIC DNA]</scope>
    <source>
        <strain evidence="6 7">ETA_A8</strain>
    </source>
</reference>
<evidence type="ECO:0000256" key="4">
    <source>
        <dbReference type="ARBA" id="ARBA00022840"/>
    </source>
</evidence>
<dbReference type="GO" id="GO:0005524">
    <property type="term" value="F:ATP binding"/>
    <property type="evidence" value="ECO:0007669"/>
    <property type="project" value="UniProtKB-KW"/>
</dbReference>
<feature type="domain" description="Aminoacyl-transfer RNA synthetases class-II family profile" evidence="5">
    <location>
        <begin position="17"/>
        <end position="324"/>
    </location>
</feature>
<evidence type="ECO:0000313" key="6">
    <source>
        <dbReference type="EMBL" id="QDU31924.1"/>
    </source>
</evidence>
<dbReference type="FunFam" id="3.30.930.10:FF:000017">
    <property type="entry name" value="Elongation factor P--(R)-beta-lysine ligase"/>
    <property type="match status" value="1"/>
</dbReference>
<dbReference type="GO" id="GO:0003746">
    <property type="term" value="F:translation elongation factor activity"/>
    <property type="evidence" value="ECO:0007669"/>
    <property type="project" value="UniProtKB-KW"/>
</dbReference>
<sequence>MSSDFLPSCSLDMLHQRAELLRRLRRFFDSHGFVEVETPTLSRDSVIDEHLDPLRVTLFQDAREPDQGEPFYLQTSPEFGMKRLLVAGATAIYQITRAYRGGEAGPLHNPEFTMLEWYRVGDDYEDGRRLLSNLASAAIGCDDAEQITFREAFQRHAQVDPFTADVPQLGAALQANGKEVAANEQDRAVLLDRLLTECVEPKLGQERPTILYDYPANQSALAQVRPADDQGNPAVAERFELYIRGVELANGYHELLDPAVLIERNRQNNARRAGAGKYQLPEQSRLVAAMQHGLPACSGCALGVDRLLLIAANATSIQQVLAFPIERA</sequence>
<keyword evidence="2 6" id="KW-0436">Ligase</keyword>
<name>A0A517YNY1_9BACT</name>
<dbReference type="InterPro" id="IPR045864">
    <property type="entry name" value="aa-tRNA-synth_II/BPL/LPL"/>
</dbReference>
<evidence type="ECO:0000313" key="7">
    <source>
        <dbReference type="Proteomes" id="UP000315017"/>
    </source>
</evidence>
<dbReference type="PROSITE" id="PS50862">
    <property type="entry name" value="AA_TRNA_LIGASE_II"/>
    <property type="match status" value="1"/>
</dbReference>
<evidence type="ECO:0000259" key="5">
    <source>
        <dbReference type="PROSITE" id="PS50862"/>
    </source>
</evidence>
<dbReference type="NCBIfam" id="NF006828">
    <property type="entry name" value="PRK09350.1"/>
    <property type="match status" value="1"/>
</dbReference>
<accession>A0A517YNY1</accession>
<keyword evidence="6" id="KW-0648">Protein biosynthesis</keyword>
<keyword evidence="3" id="KW-0547">Nucleotide-binding</keyword>
<evidence type="ECO:0000256" key="3">
    <source>
        <dbReference type="ARBA" id="ARBA00022741"/>
    </source>
</evidence>
<dbReference type="InterPro" id="IPR006195">
    <property type="entry name" value="aa-tRNA-synth_II"/>
</dbReference>
<protein>
    <submittedName>
        <fullName evidence="6">Elongation factor P--(R)-beta-lysine ligase</fullName>
        <ecNumber evidence="6">6.3.1.-</ecNumber>
    </submittedName>
</protein>